<accession>A0A3N4MCS7</accession>
<proteinExistence type="predicted"/>
<dbReference type="EMBL" id="RMBX01000011">
    <property type="protein sequence ID" value="RPD39337.1"/>
    <property type="molecule type" value="Genomic_DNA"/>
</dbReference>
<comment type="caution">
    <text evidence="1">The sequence shown here is derived from an EMBL/GenBank/DDBJ whole genome shotgun (WGS) entry which is preliminary data.</text>
</comment>
<dbReference type="AlphaFoldDB" id="A0A3N4MCS7"/>
<evidence type="ECO:0000313" key="2">
    <source>
        <dbReference type="Proteomes" id="UP000279089"/>
    </source>
</evidence>
<dbReference type="Proteomes" id="UP000279089">
    <property type="component" value="Unassembled WGS sequence"/>
</dbReference>
<reference evidence="2" key="1">
    <citation type="submission" date="2018-11" db="EMBL/GenBank/DDBJ databases">
        <title>Chitinophaga lutea sp.nov., isolate from arsenic contaminated soil.</title>
        <authorList>
            <person name="Zong Y."/>
        </authorList>
    </citation>
    <scope>NUCLEOTIDE SEQUENCE [LARGE SCALE GENOMIC DNA]</scope>
    <source>
        <strain evidence="2">YLT18</strain>
    </source>
</reference>
<dbReference type="RefSeq" id="WP_120517978.1">
    <property type="nucleotide sequence ID" value="NZ_QXZY01000011.1"/>
</dbReference>
<organism evidence="1 2">
    <name type="scientific">Chitinophaga barathri</name>
    <dbReference type="NCBI Taxonomy" id="1647451"/>
    <lineage>
        <taxon>Bacteria</taxon>
        <taxon>Pseudomonadati</taxon>
        <taxon>Bacteroidota</taxon>
        <taxon>Chitinophagia</taxon>
        <taxon>Chitinophagales</taxon>
        <taxon>Chitinophagaceae</taxon>
        <taxon>Chitinophaga</taxon>
    </lineage>
</organism>
<gene>
    <name evidence="1" type="ORF">EG028_19620</name>
</gene>
<protein>
    <submittedName>
        <fullName evidence="1">Uncharacterized protein</fullName>
    </submittedName>
</protein>
<sequence>MERILPTVTIKNEQYLVDLKSNQLVSANQADGVDNLSLDDFEIMVHENYQFYGYYHLLDKQMVFFDPKICELPEDVIAVVLPRASEIDPIAWAEMHGRTYDKENDGPVPDKIEAIIIPIEESDLAVLVEENRCIKHNRGLSDIENVNDVQKQDNADRKTELTAEEKEKIIGKVEKKLTRGKSKGQGM</sequence>
<name>A0A3N4MCS7_9BACT</name>
<evidence type="ECO:0000313" key="1">
    <source>
        <dbReference type="EMBL" id="RPD39337.1"/>
    </source>
</evidence>
<keyword evidence="2" id="KW-1185">Reference proteome</keyword>